<feature type="region of interest" description="Disordered" evidence="1">
    <location>
        <begin position="71"/>
        <end position="96"/>
    </location>
</feature>
<organism evidence="3 4">
    <name type="scientific">Hathewaya limosa</name>
    <name type="common">Clostridium limosum</name>
    <dbReference type="NCBI Taxonomy" id="1536"/>
    <lineage>
        <taxon>Bacteria</taxon>
        <taxon>Bacillati</taxon>
        <taxon>Bacillota</taxon>
        <taxon>Clostridia</taxon>
        <taxon>Eubacteriales</taxon>
        <taxon>Clostridiaceae</taxon>
        <taxon>Hathewaya</taxon>
    </lineage>
</organism>
<keyword evidence="2" id="KW-0732">Signal</keyword>
<proteinExistence type="predicted"/>
<evidence type="ECO:0000256" key="2">
    <source>
        <dbReference type="SAM" id="SignalP"/>
    </source>
</evidence>
<dbReference type="EMBL" id="JAUSWN010000018">
    <property type="protein sequence ID" value="MDQ0480392.1"/>
    <property type="molecule type" value="Genomic_DNA"/>
</dbReference>
<feature type="chain" id="PRO_5046864300" evidence="2">
    <location>
        <begin position="25"/>
        <end position="287"/>
    </location>
</feature>
<dbReference type="InterPro" id="IPR031841">
    <property type="entry name" value="Endopep_inhib"/>
</dbReference>
<evidence type="ECO:0000313" key="3">
    <source>
        <dbReference type="EMBL" id="MDQ0480392.1"/>
    </source>
</evidence>
<dbReference type="Pfam" id="PF16800">
    <property type="entry name" value="Endopep_inhib"/>
    <property type="match status" value="1"/>
</dbReference>
<accession>A0ABU0JTH2</accession>
<dbReference type="Proteomes" id="UP001224418">
    <property type="component" value="Unassembled WGS sequence"/>
</dbReference>
<protein>
    <submittedName>
        <fullName evidence="3">Lipopolysaccharide export LptBFGC system permease protein LptF</fullName>
    </submittedName>
</protein>
<name>A0ABU0JTH2_HATLI</name>
<dbReference type="InterPro" id="IPR053749">
    <property type="entry name" value="TA_system-associated_sf"/>
</dbReference>
<dbReference type="RefSeq" id="WP_307356357.1">
    <property type="nucleotide sequence ID" value="NZ_BAAACJ010000031.1"/>
</dbReference>
<dbReference type="Gene3D" id="3.10.450.420">
    <property type="match status" value="1"/>
</dbReference>
<gene>
    <name evidence="3" type="ORF">QOZ93_002140</name>
</gene>
<evidence type="ECO:0000313" key="4">
    <source>
        <dbReference type="Proteomes" id="UP001224418"/>
    </source>
</evidence>
<reference evidence="3 4" key="1">
    <citation type="submission" date="2023-07" db="EMBL/GenBank/DDBJ databases">
        <title>Genomic Encyclopedia of Type Strains, Phase IV (KMG-IV): sequencing the most valuable type-strain genomes for metagenomic binning, comparative biology and taxonomic classification.</title>
        <authorList>
            <person name="Goeker M."/>
        </authorList>
    </citation>
    <scope>NUCLEOTIDE SEQUENCE [LARGE SCALE GENOMIC DNA]</scope>
    <source>
        <strain evidence="3 4">DSM 1400</strain>
    </source>
</reference>
<feature type="compositionally biased region" description="Low complexity" evidence="1">
    <location>
        <begin position="71"/>
        <end position="89"/>
    </location>
</feature>
<sequence>MKKNKVIILLTVLIICSSTVPILAKEGFKKTKIEKQPSKVELSLKKDQEKNIIAENVKKDDSSNKKIIKDQSNNVTSSKTNVSNSINKTQPDVKHSVNKKVMKSNKIQKKNILNTTKQKKVMATQSNTKKIVKNNYDKYNFLISMCNDANKLLLDINKKSIDSNCKIVPVKNEEGESWDYGRIKSPYATIKDFESKLNEYFTKNYINNLENSRFYKNIDDEPYFLIGQAGLKSYYNYTSIINISCTKDTIVAKCNAEIPSWNKYKGDVTLKLEDGKWKIDSFDSVLN</sequence>
<comment type="caution">
    <text evidence="3">The sequence shown here is derived from an EMBL/GenBank/DDBJ whole genome shotgun (WGS) entry which is preliminary data.</text>
</comment>
<evidence type="ECO:0000256" key="1">
    <source>
        <dbReference type="SAM" id="MobiDB-lite"/>
    </source>
</evidence>
<keyword evidence="4" id="KW-1185">Reference proteome</keyword>
<feature type="signal peptide" evidence="2">
    <location>
        <begin position="1"/>
        <end position="24"/>
    </location>
</feature>